<proteinExistence type="predicted"/>
<dbReference type="SUPFAM" id="SSF56112">
    <property type="entry name" value="Protein kinase-like (PK-like)"/>
    <property type="match status" value="1"/>
</dbReference>
<evidence type="ECO:0000313" key="2">
    <source>
        <dbReference type="Proteomes" id="UP000315295"/>
    </source>
</evidence>
<evidence type="ECO:0008006" key="3">
    <source>
        <dbReference type="Google" id="ProtNLM"/>
    </source>
</evidence>
<dbReference type="InterPro" id="IPR011009">
    <property type="entry name" value="Kinase-like_dom_sf"/>
</dbReference>
<dbReference type="STRING" id="106549.A0A540K2Z1"/>
<dbReference type="AlphaFoldDB" id="A0A540K2Z1"/>
<gene>
    <name evidence="1" type="ORF">C1H46_045837</name>
</gene>
<dbReference type="EMBL" id="VIEB01014233">
    <property type="protein sequence ID" value="TQD68630.1"/>
    <property type="molecule type" value="Genomic_DNA"/>
</dbReference>
<keyword evidence="2" id="KW-1185">Reference proteome</keyword>
<name>A0A540K2Z1_MALBA</name>
<protein>
    <recommendedName>
        <fullName evidence="3">Protein kinase domain-containing protein</fullName>
    </recommendedName>
</protein>
<dbReference type="Proteomes" id="UP000315295">
    <property type="component" value="Unassembled WGS sequence"/>
</dbReference>
<evidence type="ECO:0000313" key="1">
    <source>
        <dbReference type="EMBL" id="TQD68630.1"/>
    </source>
</evidence>
<organism evidence="1 2">
    <name type="scientific">Malus baccata</name>
    <name type="common">Siberian crab apple</name>
    <name type="synonym">Pyrus baccata</name>
    <dbReference type="NCBI Taxonomy" id="106549"/>
    <lineage>
        <taxon>Eukaryota</taxon>
        <taxon>Viridiplantae</taxon>
        <taxon>Streptophyta</taxon>
        <taxon>Embryophyta</taxon>
        <taxon>Tracheophyta</taxon>
        <taxon>Spermatophyta</taxon>
        <taxon>Magnoliopsida</taxon>
        <taxon>eudicotyledons</taxon>
        <taxon>Gunneridae</taxon>
        <taxon>Pentapetalae</taxon>
        <taxon>rosids</taxon>
        <taxon>fabids</taxon>
        <taxon>Rosales</taxon>
        <taxon>Rosaceae</taxon>
        <taxon>Amygdaloideae</taxon>
        <taxon>Maleae</taxon>
        <taxon>Malus</taxon>
    </lineage>
</organism>
<dbReference type="Gene3D" id="3.30.200.20">
    <property type="entry name" value="Phosphorylase Kinase, domain 1"/>
    <property type="match status" value="1"/>
</dbReference>
<reference evidence="1 2" key="1">
    <citation type="journal article" date="2019" name="G3 (Bethesda)">
        <title>Sequencing of a Wild Apple (Malus baccata) Genome Unravels the Differences Between Cultivated and Wild Apple Species Regarding Disease Resistance and Cold Tolerance.</title>
        <authorList>
            <person name="Chen X."/>
        </authorList>
    </citation>
    <scope>NUCLEOTIDE SEQUENCE [LARGE SCALE GENOMIC DNA]</scope>
    <source>
        <strain evidence="2">cv. Shandingzi</strain>
        <tissue evidence="1">Leaves</tissue>
    </source>
</reference>
<accession>A0A540K2Z1</accession>
<comment type="caution">
    <text evidence="1">The sequence shown here is derived from an EMBL/GenBank/DDBJ whole genome shotgun (WGS) entry which is preliminary data.</text>
</comment>
<sequence length="70" mass="7832">MEHVIAGKLKLGRKIGSGSFEELYLGVIVHSGEEVAVKLVCDQSSNRRFNSDVWFMAKCLQALYSFVPEL</sequence>